<evidence type="ECO:0000313" key="2">
    <source>
        <dbReference type="Proteomes" id="UP001527866"/>
    </source>
</evidence>
<sequence length="139" mass="14621">MAMALRNKLVVVVDADMDRGGAANAAAVAALALGRRLDGPLGADGKDASGGVHAGIDPHPIPTLAADPERIRALYEAGRERDGVTAVGFTDTARRARDYGSYLEDLARTGSEELVYRALALFGPKARVNALTKRLPLLK</sequence>
<keyword evidence="2" id="KW-1185">Reference proteome</keyword>
<dbReference type="RefSeq" id="WP_270685631.1">
    <property type="nucleotide sequence ID" value="NZ_JAQFWQ010000025.1"/>
</dbReference>
<dbReference type="SUPFAM" id="SSF102462">
    <property type="entry name" value="Peptidyl-tRNA hydrolase II"/>
    <property type="match status" value="1"/>
</dbReference>
<dbReference type="EMBL" id="JAQFWQ010000025">
    <property type="protein sequence ID" value="MDA2811170.1"/>
    <property type="molecule type" value="Genomic_DNA"/>
</dbReference>
<comment type="caution">
    <text evidence="1">The sequence shown here is derived from an EMBL/GenBank/DDBJ whole genome shotgun (WGS) entry which is preliminary data.</text>
</comment>
<evidence type="ECO:0000313" key="1">
    <source>
        <dbReference type="EMBL" id="MDA2811170.1"/>
    </source>
</evidence>
<dbReference type="InterPro" id="IPR018988">
    <property type="entry name" value="DUF2000"/>
</dbReference>
<proteinExistence type="predicted"/>
<protein>
    <submittedName>
        <fullName evidence="1">DUF2000 domain-containing protein</fullName>
    </submittedName>
</protein>
<dbReference type="PIRSF" id="PIRSF033736">
    <property type="entry name" value="UCP033763"/>
    <property type="match status" value="1"/>
</dbReference>
<dbReference type="InterPro" id="IPR023476">
    <property type="entry name" value="Pep_tRNA_hydro_II_dom_sf"/>
</dbReference>
<dbReference type="Pfam" id="PF09391">
    <property type="entry name" value="DUF2000"/>
    <property type="match status" value="1"/>
</dbReference>
<dbReference type="Gene3D" id="3.40.1490.10">
    <property type="entry name" value="Bit1"/>
    <property type="match status" value="1"/>
</dbReference>
<reference evidence="1 2" key="1">
    <citation type="submission" date="2023-01" db="EMBL/GenBank/DDBJ databases">
        <title>Draft genome sequence of Nocardiopsis sp. RSe5-2 isolated from halophytes.</title>
        <authorList>
            <person name="Duangmal K."/>
            <person name="Chantavorakit T."/>
        </authorList>
    </citation>
    <scope>NUCLEOTIDE SEQUENCE [LARGE SCALE GENOMIC DNA]</scope>
    <source>
        <strain evidence="1 2">RSe5-2</strain>
    </source>
</reference>
<dbReference type="Proteomes" id="UP001527866">
    <property type="component" value="Unassembled WGS sequence"/>
</dbReference>
<name>A0ABT4U2M1_9ACTN</name>
<dbReference type="InterPro" id="IPR017021">
    <property type="entry name" value="UCP033763"/>
</dbReference>
<organism evidence="1 2">
    <name type="scientific">Nocardiopsis endophytica</name>
    <dbReference type="NCBI Taxonomy" id="3018445"/>
    <lineage>
        <taxon>Bacteria</taxon>
        <taxon>Bacillati</taxon>
        <taxon>Actinomycetota</taxon>
        <taxon>Actinomycetes</taxon>
        <taxon>Streptosporangiales</taxon>
        <taxon>Nocardiopsidaceae</taxon>
        <taxon>Nocardiopsis</taxon>
    </lineage>
</organism>
<accession>A0ABT4U2M1</accession>
<gene>
    <name evidence="1" type="ORF">O4J56_11040</name>
</gene>